<evidence type="ECO:0000256" key="1">
    <source>
        <dbReference type="ARBA" id="ARBA00022741"/>
    </source>
</evidence>
<evidence type="ECO:0000256" key="6">
    <source>
        <dbReference type="HAMAP-Rule" id="MF_01965"/>
    </source>
</evidence>
<evidence type="ECO:0000256" key="5">
    <source>
        <dbReference type="ARBA" id="ARBA00023239"/>
    </source>
</evidence>
<comment type="caution">
    <text evidence="6">Lacks conserved residue(s) required for the propagation of feature annotation.</text>
</comment>
<feature type="domain" description="YjeF C-terminal" evidence="7">
    <location>
        <begin position="12"/>
        <end position="286"/>
    </location>
</feature>
<feature type="binding site" evidence="6">
    <location>
        <position position="113"/>
    </location>
    <ligand>
        <name>(6S)-NADPHX</name>
        <dbReference type="ChEBI" id="CHEBI:64076"/>
    </ligand>
</feature>
<dbReference type="GO" id="GO:0052855">
    <property type="term" value="F:ADP-dependent NAD(P)H-hydrate dehydratase activity"/>
    <property type="evidence" value="ECO:0007669"/>
    <property type="project" value="UniProtKB-UniRule"/>
</dbReference>
<keyword evidence="8" id="KW-0418">Kinase</keyword>
<accession>A0A1I3UI90</accession>
<dbReference type="GO" id="GO:0016301">
    <property type="term" value="F:kinase activity"/>
    <property type="evidence" value="ECO:0007669"/>
    <property type="project" value="UniProtKB-KW"/>
</dbReference>
<dbReference type="EC" id="4.2.1.136" evidence="6"/>
<name>A0A1I3UI90_9PSEU</name>
<dbReference type="Proteomes" id="UP000199025">
    <property type="component" value="Unassembled WGS sequence"/>
</dbReference>
<evidence type="ECO:0000313" key="8">
    <source>
        <dbReference type="EMBL" id="SFJ82770.1"/>
    </source>
</evidence>
<gene>
    <name evidence="6" type="primary">nnrD</name>
    <name evidence="8" type="ORF">SAMN05421835_10976</name>
</gene>
<dbReference type="GO" id="GO:0052856">
    <property type="term" value="F:NAD(P)HX epimerase activity"/>
    <property type="evidence" value="ECO:0007669"/>
    <property type="project" value="TreeGrafter"/>
</dbReference>
<feature type="binding site" evidence="6">
    <location>
        <position position="226"/>
    </location>
    <ligand>
        <name>AMP</name>
        <dbReference type="ChEBI" id="CHEBI:456215"/>
    </ligand>
</feature>
<keyword evidence="3 6" id="KW-0521">NADP</keyword>
<comment type="function">
    <text evidence="6">Catalyzes the dehydration of the S-form of NAD(P)HX at the expense of ADP, which is converted to AMP. Together with NAD(P)HX epimerase, which catalyzes the epimerization of the S- and R-forms, the enzyme allows the repair of both epimers of NAD(P)HX, a damaged form of NAD(P)H that is a result of enzymatic or heat-dependent hydration.</text>
</comment>
<dbReference type="RefSeq" id="WP_091508899.1">
    <property type="nucleotide sequence ID" value="NZ_FORP01000009.1"/>
</dbReference>
<dbReference type="Gene3D" id="3.40.1190.20">
    <property type="match status" value="1"/>
</dbReference>
<dbReference type="HAMAP" id="MF_01965">
    <property type="entry name" value="NADHX_dehydratase"/>
    <property type="match status" value="1"/>
</dbReference>
<dbReference type="OrthoDB" id="9806925at2"/>
<sequence>MPQRPSPEPTPVTPALLRDWPVPTDDRGTVFVLGGARTVPGAVLLTGTAALRAGAGTLQLGASERHATALGVAVPESSVIGLPETENGAVSRDAAEALADVLPNARAVVIGPGLTDVDETFALLERVLSLVAEDAKLVLDAYALGALSRKPELVRPWAGRVVLSPNSKEAAYLLDRDEVPDFADAAAEIADRYQAVVTLMGAIATPDGERWFDGGGHIHLATSGSGDVLAGLIGGFLARSATPAQATCWATHVHALAGQRLIPRTGVTGLLARDLVAEVGTVISELAQ</sequence>
<dbReference type="GO" id="GO:0110051">
    <property type="term" value="P:metabolite repair"/>
    <property type="evidence" value="ECO:0007669"/>
    <property type="project" value="TreeGrafter"/>
</dbReference>
<keyword evidence="2 6" id="KW-0067">ATP-binding</keyword>
<comment type="catalytic activity">
    <reaction evidence="6">
        <text>(6S)-NADPHX + ADP = AMP + phosphate + NADPH + H(+)</text>
        <dbReference type="Rhea" id="RHEA:32235"/>
        <dbReference type="ChEBI" id="CHEBI:15378"/>
        <dbReference type="ChEBI" id="CHEBI:43474"/>
        <dbReference type="ChEBI" id="CHEBI:57783"/>
        <dbReference type="ChEBI" id="CHEBI:64076"/>
        <dbReference type="ChEBI" id="CHEBI:456215"/>
        <dbReference type="ChEBI" id="CHEBI:456216"/>
        <dbReference type="EC" id="4.2.1.136"/>
    </reaction>
</comment>
<evidence type="ECO:0000259" key="7">
    <source>
        <dbReference type="PROSITE" id="PS51383"/>
    </source>
</evidence>
<keyword evidence="8" id="KW-0808">Transferase</keyword>
<feature type="binding site" evidence="6">
    <location>
        <position position="42"/>
    </location>
    <ligand>
        <name>(6S)-NADPHX</name>
        <dbReference type="ChEBI" id="CHEBI:64076"/>
    </ligand>
</feature>
<dbReference type="SUPFAM" id="SSF53613">
    <property type="entry name" value="Ribokinase-like"/>
    <property type="match status" value="1"/>
</dbReference>
<organism evidence="8 9">
    <name type="scientific">Amycolatopsis sacchari</name>
    <dbReference type="NCBI Taxonomy" id="115433"/>
    <lineage>
        <taxon>Bacteria</taxon>
        <taxon>Bacillati</taxon>
        <taxon>Actinomycetota</taxon>
        <taxon>Actinomycetes</taxon>
        <taxon>Pseudonocardiales</taxon>
        <taxon>Pseudonocardiaceae</taxon>
        <taxon>Amycolatopsis</taxon>
    </lineage>
</organism>
<dbReference type="PANTHER" id="PTHR12592:SF0">
    <property type="entry name" value="ATP-DEPENDENT (S)-NAD(P)H-HYDRATE DEHYDRATASE"/>
    <property type="match status" value="1"/>
</dbReference>
<keyword evidence="1 6" id="KW-0547">Nucleotide-binding</keyword>
<dbReference type="Pfam" id="PF01256">
    <property type="entry name" value="Carb_kinase"/>
    <property type="match status" value="1"/>
</dbReference>
<dbReference type="InterPro" id="IPR029056">
    <property type="entry name" value="Ribokinase-like"/>
</dbReference>
<keyword evidence="5 6" id="KW-0456">Lyase</keyword>
<protein>
    <recommendedName>
        <fullName evidence="6">ADP-dependent (S)-NAD(P)H-hydrate dehydratase</fullName>
        <ecNumber evidence="6">4.2.1.136</ecNumber>
    </recommendedName>
    <alternativeName>
        <fullName evidence="6">ADP-dependent NAD(P)HX dehydratase</fullName>
    </alternativeName>
</protein>
<dbReference type="AlphaFoldDB" id="A0A1I3UI90"/>
<dbReference type="NCBIfam" id="TIGR00196">
    <property type="entry name" value="yjeF_cterm"/>
    <property type="match status" value="1"/>
</dbReference>
<dbReference type="STRING" id="115433.SAMN05421835_10976"/>
<keyword evidence="4 6" id="KW-0520">NAD</keyword>
<evidence type="ECO:0000256" key="2">
    <source>
        <dbReference type="ARBA" id="ARBA00022840"/>
    </source>
</evidence>
<dbReference type="EMBL" id="FORP01000009">
    <property type="protein sequence ID" value="SFJ82770.1"/>
    <property type="molecule type" value="Genomic_DNA"/>
</dbReference>
<dbReference type="CDD" id="cd01171">
    <property type="entry name" value="YXKO-related"/>
    <property type="match status" value="1"/>
</dbReference>
<evidence type="ECO:0000256" key="3">
    <source>
        <dbReference type="ARBA" id="ARBA00022857"/>
    </source>
</evidence>
<comment type="subunit">
    <text evidence="6">Homotetramer.</text>
</comment>
<comment type="cofactor">
    <cofactor evidence="6">
        <name>Mg(2+)</name>
        <dbReference type="ChEBI" id="CHEBI:18420"/>
    </cofactor>
</comment>
<comment type="catalytic activity">
    <reaction evidence="6">
        <text>(6S)-NADHX + ADP = AMP + phosphate + NADH + H(+)</text>
        <dbReference type="Rhea" id="RHEA:32223"/>
        <dbReference type="ChEBI" id="CHEBI:15378"/>
        <dbReference type="ChEBI" id="CHEBI:43474"/>
        <dbReference type="ChEBI" id="CHEBI:57945"/>
        <dbReference type="ChEBI" id="CHEBI:64074"/>
        <dbReference type="ChEBI" id="CHEBI:456215"/>
        <dbReference type="ChEBI" id="CHEBI:456216"/>
        <dbReference type="EC" id="4.2.1.136"/>
    </reaction>
</comment>
<keyword evidence="9" id="KW-1185">Reference proteome</keyword>
<proteinExistence type="inferred from homology"/>
<dbReference type="GO" id="GO:0005524">
    <property type="term" value="F:ATP binding"/>
    <property type="evidence" value="ECO:0007669"/>
    <property type="project" value="UniProtKB-KW"/>
</dbReference>
<feature type="binding site" evidence="6">
    <location>
        <position position="227"/>
    </location>
    <ligand>
        <name>(6S)-NADPHX</name>
        <dbReference type="ChEBI" id="CHEBI:64076"/>
    </ligand>
</feature>
<evidence type="ECO:0000256" key="4">
    <source>
        <dbReference type="ARBA" id="ARBA00023027"/>
    </source>
</evidence>
<dbReference type="PROSITE" id="PS51383">
    <property type="entry name" value="YJEF_C_3"/>
    <property type="match status" value="1"/>
</dbReference>
<dbReference type="GO" id="GO:0046496">
    <property type="term" value="P:nicotinamide nucleotide metabolic process"/>
    <property type="evidence" value="ECO:0007669"/>
    <property type="project" value="UniProtKB-UniRule"/>
</dbReference>
<dbReference type="PANTHER" id="PTHR12592">
    <property type="entry name" value="ATP-DEPENDENT (S)-NAD(P)H-HYDRATE DEHYDRATASE FAMILY MEMBER"/>
    <property type="match status" value="1"/>
</dbReference>
<reference evidence="8 9" key="1">
    <citation type="submission" date="2016-10" db="EMBL/GenBank/DDBJ databases">
        <authorList>
            <person name="de Groot N.N."/>
        </authorList>
    </citation>
    <scope>NUCLEOTIDE SEQUENCE [LARGE SCALE GENOMIC DNA]</scope>
    <source>
        <strain evidence="8 9">DSM 44468</strain>
    </source>
</reference>
<comment type="similarity">
    <text evidence="6">Belongs to the NnrD/CARKD family.</text>
</comment>
<dbReference type="InterPro" id="IPR000631">
    <property type="entry name" value="CARKD"/>
</dbReference>
<evidence type="ECO:0000313" key="9">
    <source>
        <dbReference type="Proteomes" id="UP000199025"/>
    </source>
</evidence>